<dbReference type="AlphaFoldDB" id="A0A2S6EY97"/>
<accession>A0A2S6EY97</accession>
<comment type="caution">
    <text evidence="1">The sequence shown here is derived from an EMBL/GenBank/DDBJ whole genome shotgun (WGS) entry which is preliminary data.</text>
</comment>
<evidence type="ECO:0000313" key="2">
    <source>
        <dbReference type="Proteomes" id="UP000239239"/>
    </source>
</evidence>
<dbReference type="Proteomes" id="UP000239239">
    <property type="component" value="Unassembled WGS sequence"/>
</dbReference>
<protein>
    <submittedName>
        <fullName evidence="1">Type IV secretion protein Dot</fullName>
    </submittedName>
</protein>
<organism evidence="1 2">
    <name type="scientific">Legionella pneumophila</name>
    <dbReference type="NCBI Taxonomy" id="446"/>
    <lineage>
        <taxon>Bacteria</taxon>
        <taxon>Pseudomonadati</taxon>
        <taxon>Pseudomonadota</taxon>
        <taxon>Gammaproteobacteria</taxon>
        <taxon>Legionellales</taxon>
        <taxon>Legionellaceae</taxon>
        <taxon>Legionella</taxon>
    </lineage>
</organism>
<sequence length="437" mass="50426">MTFTPPEFKILSVNARNLETVFSTLLGRYKIITDPPVSEAVSSSELIRNTLETLLARTHKVVICKTDRETARDVFKQLSNELREVLKENNEEKNKQAILFLLGALLHRYFRLIKEYDNFNSYIPVPSFFFKYKAPSDVKDCRLFQAIRLALGLPEEMEKNYRINDLKIIDVTTIVTALETFRDNMQLIVGKDEGKMPRYKSYPHFAADKNFETYLQEIIDEHKRRNPVVLNQFKAISFIQSLVKQIEEEQRQIEEALTHLGKFLPKTCSDFKTLSSELMEEQIKAQIESNVLQEKIIDLLYTGHIQENFSTMDCGSFIEAMKNCNNSLARYRALGGFCLLLQNEGVKEQLRFCIHQALGVEINPNELTDKDMLDAIRLLKTYFEANPKVELNFDFFGGKGPMNTFILQTELALAKKVQALNKAQEDNVETRTTALFV</sequence>
<dbReference type="RefSeq" id="WP_027227879.1">
    <property type="nucleotide sequence ID" value="NZ_CP017601.1"/>
</dbReference>
<proteinExistence type="predicted"/>
<dbReference type="OrthoDB" id="5647612at2"/>
<evidence type="ECO:0000313" key="1">
    <source>
        <dbReference type="EMBL" id="PPK30169.1"/>
    </source>
</evidence>
<reference evidence="1 2" key="1">
    <citation type="submission" date="2018-02" db="EMBL/GenBank/DDBJ databases">
        <title>Draft genome sequences of four Legionella pneumophila clinical strains isolated in Ontario.</title>
        <authorList>
            <person name="Fortuna A."/>
            <person name="Ramnarine R."/>
            <person name="Li A."/>
            <person name="Frantz C."/>
            <person name="Mallo G."/>
        </authorList>
    </citation>
    <scope>NUCLEOTIDE SEQUENCE [LARGE SCALE GENOMIC DNA]</scope>
    <source>
        <strain evidence="1 2">LG61</strain>
    </source>
</reference>
<name>A0A2S6EY97_LEGPN</name>
<dbReference type="EMBL" id="PQWY01000012">
    <property type="protein sequence ID" value="PPK30169.1"/>
    <property type="molecule type" value="Genomic_DNA"/>
</dbReference>
<gene>
    <name evidence="1" type="ORF">C3928_08800</name>
</gene>